<dbReference type="PANTHER" id="PTHR42722:SF1">
    <property type="entry name" value="VALINE DEHYDROGENASE"/>
    <property type="match status" value="1"/>
</dbReference>
<dbReference type="Gene3D" id="3.40.50.720">
    <property type="entry name" value="NAD(P)-binding Rossmann-like Domain"/>
    <property type="match status" value="1"/>
</dbReference>
<dbReference type="InterPro" id="IPR006096">
    <property type="entry name" value="Glu/Leu/Phe/Val/Trp_DH_C"/>
</dbReference>
<accession>A0ABW4KD84</accession>
<dbReference type="Gene3D" id="3.40.50.10860">
    <property type="entry name" value="Leucine Dehydrogenase, chain A, domain 1"/>
    <property type="match status" value="1"/>
</dbReference>
<evidence type="ECO:0000259" key="5">
    <source>
        <dbReference type="SMART" id="SM00839"/>
    </source>
</evidence>
<dbReference type="PRINTS" id="PR00082">
    <property type="entry name" value="GLFDHDRGNASE"/>
</dbReference>
<dbReference type="SUPFAM" id="SSF51735">
    <property type="entry name" value="NAD(P)-binding Rossmann-fold domains"/>
    <property type="match status" value="1"/>
</dbReference>
<dbReference type="RefSeq" id="WP_380771747.1">
    <property type="nucleotide sequence ID" value="NZ_JBHUEO010000003.1"/>
</dbReference>
<protein>
    <submittedName>
        <fullName evidence="6">Leu/Phe/Val dehydrogenase</fullName>
    </submittedName>
</protein>
<dbReference type="PROSITE" id="PS00074">
    <property type="entry name" value="GLFV_DEHYDROGENASE"/>
    <property type="match status" value="1"/>
</dbReference>
<proteinExistence type="inferred from homology"/>
<dbReference type="EMBL" id="JBHUEO010000003">
    <property type="protein sequence ID" value="MFD1705378.1"/>
    <property type="molecule type" value="Genomic_DNA"/>
</dbReference>
<sequence>MAKQLEKSSVGSDDLFQKIAHHEQVIFCNDPASGLKAIIAIHDTTLGPALGGTRMYPYESLDEALEDVLRLSEGMTYKCAAADIDFGGGKAVIIGDPKKDKSPALFRAFGQYVQSLNGRFYTGTDMGTTMDDFVHALKETHFINGVPEQYGGSGDSSIPTAQGVIYALQATNQYLFGSDSISGRTYAIQGLGKVGYKVAEQLLAAGAEVYATDIHEDILDSMKDKSAQQGGSLTIVKSDDIYQVEADVFVPCAMGGVINDETIPQLKVKAIAGSANNQLKELHHARALSEKGILYAPDYIVNAGGLIQVADELYGPNKDRVLLKTKGIYRSLLEIFKQAELDCMTTVEAANRKCQQRIEEQRNRNGFFTRGRRPKWMIKE</sequence>
<dbReference type="Pfam" id="PF02812">
    <property type="entry name" value="ELFV_dehydrog_N"/>
    <property type="match status" value="1"/>
</dbReference>
<comment type="similarity">
    <text evidence="1 4">Belongs to the Glu/Leu/Phe/Val dehydrogenases family.</text>
</comment>
<dbReference type="PIRSF" id="PIRSF000188">
    <property type="entry name" value="Phe_leu_dh"/>
    <property type="match status" value="1"/>
</dbReference>
<evidence type="ECO:0000256" key="3">
    <source>
        <dbReference type="ARBA" id="ARBA00023027"/>
    </source>
</evidence>
<dbReference type="SUPFAM" id="SSF53223">
    <property type="entry name" value="Aminoacid dehydrogenase-like, N-terminal domain"/>
    <property type="match status" value="1"/>
</dbReference>
<evidence type="ECO:0000256" key="1">
    <source>
        <dbReference type="ARBA" id="ARBA00006382"/>
    </source>
</evidence>
<keyword evidence="7" id="KW-1185">Reference proteome</keyword>
<dbReference type="InterPro" id="IPR006097">
    <property type="entry name" value="Glu/Leu/Phe/Val/Trp_DH_dimer"/>
</dbReference>
<dbReference type="SMART" id="SM00839">
    <property type="entry name" value="ELFV_dehydrog"/>
    <property type="match status" value="1"/>
</dbReference>
<feature type="domain" description="Glutamate/phenylalanine/leucine/valine/L-tryptophan dehydrogenase C-terminal" evidence="5">
    <location>
        <begin position="157"/>
        <end position="366"/>
    </location>
</feature>
<dbReference type="Proteomes" id="UP001597301">
    <property type="component" value="Unassembled WGS sequence"/>
</dbReference>
<dbReference type="InterPro" id="IPR016211">
    <property type="entry name" value="Glu/Phe/Leu/Val/Trp_DH_bac/arc"/>
</dbReference>
<dbReference type="InterPro" id="IPR046346">
    <property type="entry name" value="Aminoacid_DH-like_N_sf"/>
</dbReference>
<evidence type="ECO:0000256" key="4">
    <source>
        <dbReference type="RuleBase" id="RU004417"/>
    </source>
</evidence>
<organism evidence="6 7">
    <name type="scientific">Siminovitchia sediminis</name>
    <dbReference type="NCBI Taxonomy" id="1274353"/>
    <lineage>
        <taxon>Bacteria</taxon>
        <taxon>Bacillati</taxon>
        <taxon>Bacillota</taxon>
        <taxon>Bacilli</taxon>
        <taxon>Bacillales</taxon>
        <taxon>Bacillaceae</taxon>
        <taxon>Siminovitchia</taxon>
    </lineage>
</organism>
<evidence type="ECO:0000313" key="6">
    <source>
        <dbReference type="EMBL" id="MFD1705378.1"/>
    </source>
</evidence>
<name>A0ABW4KD84_9BACI</name>
<keyword evidence="2 4" id="KW-0560">Oxidoreductase</keyword>
<comment type="caution">
    <text evidence="6">The sequence shown here is derived from an EMBL/GenBank/DDBJ whole genome shotgun (WGS) entry which is preliminary data.</text>
</comment>
<gene>
    <name evidence="6" type="ORF">ACFSCZ_01265</name>
</gene>
<dbReference type="CDD" id="cd01075">
    <property type="entry name" value="NAD_bind_Leu_Phe_Val_DH"/>
    <property type="match status" value="1"/>
</dbReference>
<evidence type="ECO:0000313" key="7">
    <source>
        <dbReference type="Proteomes" id="UP001597301"/>
    </source>
</evidence>
<dbReference type="InterPro" id="IPR033524">
    <property type="entry name" value="Glu/Leu/Phe/Val_DH_AS"/>
</dbReference>
<dbReference type="Pfam" id="PF00208">
    <property type="entry name" value="ELFV_dehydrog"/>
    <property type="match status" value="1"/>
</dbReference>
<dbReference type="InterPro" id="IPR036291">
    <property type="entry name" value="NAD(P)-bd_dom_sf"/>
</dbReference>
<keyword evidence="3" id="KW-0520">NAD</keyword>
<dbReference type="PANTHER" id="PTHR42722">
    <property type="entry name" value="LEUCINE DEHYDROGENASE"/>
    <property type="match status" value="1"/>
</dbReference>
<evidence type="ECO:0000256" key="2">
    <source>
        <dbReference type="ARBA" id="ARBA00023002"/>
    </source>
</evidence>
<reference evidence="7" key="1">
    <citation type="journal article" date="2019" name="Int. J. Syst. Evol. Microbiol.">
        <title>The Global Catalogue of Microorganisms (GCM) 10K type strain sequencing project: providing services to taxonomists for standard genome sequencing and annotation.</title>
        <authorList>
            <consortium name="The Broad Institute Genomics Platform"/>
            <consortium name="The Broad Institute Genome Sequencing Center for Infectious Disease"/>
            <person name="Wu L."/>
            <person name="Ma J."/>
        </authorList>
    </citation>
    <scope>NUCLEOTIDE SEQUENCE [LARGE SCALE GENOMIC DNA]</scope>
    <source>
        <strain evidence="7">CGMCC 1.12295</strain>
    </source>
</reference>
<dbReference type="InterPro" id="IPR006095">
    <property type="entry name" value="Glu/Leu/Phe/Val/Trp_DH"/>
</dbReference>